<evidence type="ECO:0000313" key="1">
    <source>
        <dbReference type="EMBL" id="CAK0857360.1"/>
    </source>
</evidence>
<gene>
    <name evidence="1" type="ORF">PCOR1329_LOCUS47497</name>
</gene>
<evidence type="ECO:0008006" key="3">
    <source>
        <dbReference type="Google" id="ProtNLM"/>
    </source>
</evidence>
<reference evidence="1" key="1">
    <citation type="submission" date="2023-10" db="EMBL/GenBank/DDBJ databases">
        <authorList>
            <person name="Chen Y."/>
            <person name="Shah S."/>
            <person name="Dougan E. K."/>
            <person name="Thang M."/>
            <person name="Chan C."/>
        </authorList>
    </citation>
    <scope>NUCLEOTIDE SEQUENCE [LARGE SCALE GENOMIC DNA]</scope>
</reference>
<sequence length="100" mass="10797">SLLRGPAWASAALGSAAPTVLEGTFAERVARYTGVCGSIFSDLGVAVTSFFVLACCAGTETAITTLWPWKAGPVGERRAGERLVWESSRFPLLRRRRRPE</sequence>
<dbReference type="Proteomes" id="UP001189429">
    <property type="component" value="Unassembled WGS sequence"/>
</dbReference>
<organism evidence="1 2">
    <name type="scientific">Prorocentrum cordatum</name>
    <dbReference type="NCBI Taxonomy" id="2364126"/>
    <lineage>
        <taxon>Eukaryota</taxon>
        <taxon>Sar</taxon>
        <taxon>Alveolata</taxon>
        <taxon>Dinophyceae</taxon>
        <taxon>Prorocentrales</taxon>
        <taxon>Prorocentraceae</taxon>
        <taxon>Prorocentrum</taxon>
    </lineage>
</organism>
<comment type="caution">
    <text evidence="1">The sequence shown here is derived from an EMBL/GenBank/DDBJ whole genome shotgun (WGS) entry which is preliminary data.</text>
</comment>
<evidence type="ECO:0000313" key="2">
    <source>
        <dbReference type="Proteomes" id="UP001189429"/>
    </source>
</evidence>
<keyword evidence="2" id="KW-1185">Reference proteome</keyword>
<dbReference type="EMBL" id="CAUYUJ010015724">
    <property type="protein sequence ID" value="CAK0857360.1"/>
    <property type="molecule type" value="Genomic_DNA"/>
</dbReference>
<feature type="non-terminal residue" evidence="1">
    <location>
        <position position="100"/>
    </location>
</feature>
<proteinExistence type="predicted"/>
<protein>
    <recommendedName>
        <fullName evidence="3">H(+)-exporting diphosphatase</fullName>
    </recommendedName>
</protein>
<feature type="non-terminal residue" evidence="1">
    <location>
        <position position="1"/>
    </location>
</feature>
<name>A0ABN9UDQ2_9DINO</name>
<accession>A0ABN9UDQ2</accession>